<organism evidence="12 13">
    <name type="scientific">Candidatus Roizmanbacteria bacterium RIFCSPHIGHO2_01_FULL_39_12c</name>
    <dbReference type="NCBI Taxonomy" id="1802031"/>
    <lineage>
        <taxon>Bacteria</taxon>
        <taxon>Candidatus Roizmaniibacteriota</taxon>
    </lineage>
</organism>
<feature type="transmembrane region" description="Helical" evidence="11">
    <location>
        <begin position="220"/>
        <end position="241"/>
    </location>
</feature>
<name>A0A1F7GEI9_9BACT</name>
<evidence type="ECO:0000256" key="2">
    <source>
        <dbReference type="ARBA" id="ARBA00006810"/>
    </source>
</evidence>
<dbReference type="Proteomes" id="UP000177208">
    <property type="component" value="Unassembled WGS sequence"/>
</dbReference>
<evidence type="ECO:0000256" key="10">
    <source>
        <dbReference type="ARBA" id="ARBA00023310"/>
    </source>
</evidence>
<dbReference type="InterPro" id="IPR023011">
    <property type="entry name" value="ATP_synth_F0_asu_AS"/>
</dbReference>
<keyword evidence="7 11" id="KW-1133">Transmembrane helix</keyword>
<dbReference type="PANTHER" id="PTHR42823:SF3">
    <property type="entry name" value="ATP SYNTHASE SUBUNIT A, CHLOROPLASTIC"/>
    <property type="match status" value="1"/>
</dbReference>
<evidence type="ECO:0000256" key="5">
    <source>
        <dbReference type="ARBA" id="ARBA00022692"/>
    </source>
</evidence>
<dbReference type="AlphaFoldDB" id="A0A1F7GEI9"/>
<dbReference type="InterPro" id="IPR035908">
    <property type="entry name" value="F0_ATP_A_sf"/>
</dbReference>
<feature type="transmembrane region" description="Helical" evidence="11">
    <location>
        <begin position="188"/>
        <end position="214"/>
    </location>
</feature>
<evidence type="ECO:0000313" key="13">
    <source>
        <dbReference type="Proteomes" id="UP000177208"/>
    </source>
</evidence>
<evidence type="ECO:0000256" key="7">
    <source>
        <dbReference type="ARBA" id="ARBA00022989"/>
    </source>
</evidence>
<feature type="transmembrane region" description="Helical" evidence="11">
    <location>
        <begin position="77"/>
        <end position="106"/>
    </location>
</feature>
<feature type="transmembrane region" description="Helical" evidence="11">
    <location>
        <begin position="127"/>
        <end position="146"/>
    </location>
</feature>
<evidence type="ECO:0000313" key="12">
    <source>
        <dbReference type="EMBL" id="OGK17371.1"/>
    </source>
</evidence>
<dbReference type="InterPro" id="IPR000568">
    <property type="entry name" value="ATP_synth_F0_asu"/>
</dbReference>
<comment type="similarity">
    <text evidence="2 11">Belongs to the ATPase A chain family.</text>
</comment>
<dbReference type="PRINTS" id="PR00123">
    <property type="entry name" value="ATPASEA"/>
</dbReference>
<dbReference type="PANTHER" id="PTHR42823">
    <property type="entry name" value="ATP SYNTHASE SUBUNIT A, CHLOROPLASTIC"/>
    <property type="match status" value="1"/>
</dbReference>
<dbReference type="GO" id="GO:0042777">
    <property type="term" value="P:proton motive force-driven plasma membrane ATP synthesis"/>
    <property type="evidence" value="ECO:0007669"/>
    <property type="project" value="TreeGrafter"/>
</dbReference>
<dbReference type="Pfam" id="PF00119">
    <property type="entry name" value="ATP-synt_A"/>
    <property type="match status" value="1"/>
</dbReference>
<keyword evidence="10 11" id="KW-0066">ATP synthesis</keyword>
<dbReference type="Gene3D" id="1.20.120.220">
    <property type="entry name" value="ATP synthase, F0 complex, subunit A"/>
    <property type="match status" value="1"/>
</dbReference>
<gene>
    <name evidence="11" type="primary">atpB</name>
    <name evidence="12" type="ORF">A2774_04205</name>
</gene>
<keyword evidence="6 11" id="KW-0375">Hydrogen ion transport</keyword>
<evidence type="ECO:0000256" key="9">
    <source>
        <dbReference type="ARBA" id="ARBA00023136"/>
    </source>
</evidence>
<dbReference type="EMBL" id="MFZG01000009">
    <property type="protein sequence ID" value="OGK17371.1"/>
    <property type="molecule type" value="Genomic_DNA"/>
</dbReference>
<dbReference type="GO" id="GO:0045259">
    <property type="term" value="C:proton-transporting ATP synthase complex"/>
    <property type="evidence" value="ECO:0007669"/>
    <property type="project" value="UniProtKB-KW"/>
</dbReference>
<feature type="transmembrane region" description="Helical" evidence="11">
    <location>
        <begin position="22"/>
        <end position="40"/>
    </location>
</feature>
<reference evidence="12 13" key="1">
    <citation type="journal article" date="2016" name="Nat. Commun.">
        <title>Thousands of microbial genomes shed light on interconnected biogeochemical processes in an aquifer system.</title>
        <authorList>
            <person name="Anantharaman K."/>
            <person name="Brown C.T."/>
            <person name="Hug L.A."/>
            <person name="Sharon I."/>
            <person name="Castelle C.J."/>
            <person name="Probst A.J."/>
            <person name="Thomas B.C."/>
            <person name="Singh A."/>
            <person name="Wilkins M.J."/>
            <person name="Karaoz U."/>
            <person name="Brodie E.L."/>
            <person name="Williams K.H."/>
            <person name="Hubbard S.S."/>
            <person name="Banfield J.F."/>
        </authorList>
    </citation>
    <scope>NUCLEOTIDE SEQUENCE [LARGE SCALE GENOMIC DNA]</scope>
</reference>
<sequence>MPEISIKAEPIFHFLNLPLTNSLLLSIVVFIVFFILAYGYSQEAQKAKKKVFYYLFNFVLKNIYQLFQAILKDKTAYFFPLLGSFMLYILFQNWFGLLPGVGSILIKVSENQHVQSVPLLRANNADLNATISLGIISVLLIQIFGIKFLGFKEYSKKFVNLSNPISFFTGILEIVSEISKVISFSFRLFGNIFAGEVLLVIIAFLIPVLASFPFLMLEVFVGLIQALVFSMLTAVFLSVAISKEH</sequence>
<keyword evidence="11" id="KW-1003">Cell membrane</keyword>
<keyword evidence="4 11" id="KW-0138">CF(0)</keyword>
<keyword evidence="8 11" id="KW-0406">Ion transport</keyword>
<dbReference type="HAMAP" id="MF_01393">
    <property type="entry name" value="ATP_synth_a_bact"/>
    <property type="match status" value="1"/>
</dbReference>
<proteinExistence type="inferred from homology"/>
<dbReference type="GO" id="GO:0005886">
    <property type="term" value="C:plasma membrane"/>
    <property type="evidence" value="ECO:0007669"/>
    <property type="project" value="UniProtKB-SubCell"/>
</dbReference>
<comment type="subcellular location">
    <subcellularLocation>
        <location evidence="11">Cell membrane</location>
        <topology evidence="11">Multi-pass membrane protein</topology>
    </subcellularLocation>
    <subcellularLocation>
        <location evidence="1">Membrane</location>
        <topology evidence="1">Multi-pass membrane protein</topology>
    </subcellularLocation>
</comment>
<evidence type="ECO:0000256" key="11">
    <source>
        <dbReference type="HAMAP-Rule" id="MF_01393"/>
    </source>
</evidence>
<dbReference type="InterPro" id="IPR045082">
    <property type="entry name" value="ATP_syn_F0_a_bact/chloroplast"/>
</dbReference>
<comment type="caution">
    <text evidence="12">The sequence shown here is derived from an EMBL/GenBank/DDBJ whole genome shotgun (WGS) entry which is preliminary data.</text>
</comment>
<keyword evidence="3 11" id="KW-0813">Transport</keyword>
<dbReference type="CDD" id="cd00310">
    <property type="entry name" value="ATP-synt_Fo_a_6"/>
    <property type="match status" value="1"/>
</dbReference>
<keyword evidence="5 11" id="KW-0812">Transmembrane</keyword>
<evidence type="ECO:0000256" key="8">
    <source>
        <dbReference type="ARBA" id="ARBA00023065"/>
    </source>
</evidence>
<evidence type="ECO:0000256" key="4">
    <source>
        <dbReference type="ARBA" id="ARBA00022547"/>
    </source>
</evidence>
<dbReference type="GO" id="GO:0046933">
    <property type="term" value="F:proton-transporting ATP synthase activity, rotational mechanism"/>
    <property type="evidence" value="ECO:0007669"/>
    <property type="project" value="UniProtKB-UniRule"/>
</dbReference>
<evidence type="ECO:0000256" key="1">
    <source>
        <dbReference type="ARBA" id="ARBA00004141"/>
    </source>
</evidence>
<keyword evidence="9 11" id="KW-0472">Membrane</keyword>
<evidence type="ECO:0000256" key="3">
    <source>
        <dbReference type="ARBA" id="ARBA00022448"/>
    </source>
</evidence>
<accession>A0A1F7GEI9</accession>
<dbReference type="SUPFAM" id="SSF81336">
    <property type="entry name" value="F1F0 ATP synthase subunit A"/>
    <property type="match status" value="1"/>
</dbReference>
<evidence type="ECO:0000256" key="6">
    <source>
        <dbReference type="ARBA" id="ARBA00022781"/>
    </source>
</evidence>
<comment type="function">
    <text evidence="11">Key component of the proton channel; it plays a direct role in the translocation of protons across the membrane.</text>
</comment>
<protein>
    <recommendedName>
        <fullName evidence="11">ATP synthase subunit a</fullName>
    </recommendedName>
    <alternativeName>
        <fullName evidence="11">ATP synthase F0 sector subunit a</fullName>
    </alternativeName>
    <alternativeName>
        <fullName evidence="11">F-ATPase subunit 6</fullName>
    </alternativeName>
</protein>
<dbReference type="PROSITE" id="PS00449">
    <property type="entry name" value="ATPASE_A"/>
    <property type="match status" value="1"/>
</dbReference>